<dbReference type="OrthoDB" id="8041546at2759"/>
<protein>
    <recommendedName>
        <fullName evidence="4">Peptidase A2 domain-containing protein</fullName>
    </recommendedName>
</protein>
<dbReference type="InterPro" id="IPR050951">
    <property type="entry name" value="Retrovirus_Pol_polyprotein"/>
</dbReference>
<evidence type="ECO:0000313" key="2">
    <source>
        <dbReference type="EMBL" id="KAJ8042740.1"/>
    </source>
</evidence>
<keyword evidence="3" id="KW-1185">Reference proteome</keyword>
<evidence type="ECO:0000313" key="3">
    <source>
        <dbReference type="Proteomes" id="UP001152320"/>
    </source>
</evidence>
<feature type="region of interest" description="Disordered" evidence="1">
    <location>
        <begin position="365"/>
        <end position="395"/>
    </location>
</feature>
<dbReference type="InterPro" id="IPR001969">
    <property type="entry name" value="Aspartic_peptidase_AS"/>
</dbReference>
<evidence type="ECO:0000256" key="1">
    <source>
        <dbReference type="SAM" id="MobiDB-lite"/>
    </source>
</evidence>
<evidence type="ECO:0008006" key="4">
    <source>
        <dbReference type="Google" id="ProtNLM"/>
    </source>
</evidence>
<gene>
    <name evidence="2" type="ORF">HOLleu_09583</name>
</gene>
<dbReference type="PANTHER" id="PTHR37984">
    <property type="entry name" value="PROTEIN CBG26694"/>
    <property type="match status" value="1"/>
</dbReference>
<dbReference type="EMBL" id="JAIZAY010000004">
    <property type="protein sequence ID" value="KAJ8042740.1"/>
    <property type="molecule type" value="Genomic_DNA"/>
</dbReference>
<dbReference type="GO" id="GO:0004190">
    <property type="term" value="F:aspartic-type endopeptidase activity"/>
    <property type="evidence" value="ECO:0007669"/>
    <property type="project" value="InterPro"/>
</dbReference>
<organism evidence="2 3">
    <name type="scientific">Holothuria leucospilota</name>
    <name type="common">Black long sea cucumber</name>
    <name type="synonym">Mertensiothuria leucospilota</name>
    <dbReference type="NCBI Taxonomy" id="206669"/>
    <lineage>
        <taxon>Eukaryota</taxon>
        <taxon>Metazoa</taxon>
        <taxon>Echinodermata</taxon>
        <taxon>Eleutherozoa</taxon>
        <taxon>Echinozoa</taxon>
        <taxon>Holothuroidea</taxon>
        <taxon>Aspidochirotacea</taxon>
        <taxon>Aspidochirotida</taxon>
        <taxon>Holothuriidae</taxon>
        <taxon>Holothuria</taxon>
    </lineage>
</organism>
<sequence length="542" mass="59206">MVAAADGEADARAFEQLKDTALRDQFCQGAREPWVRRELPRIDLATTGTFDDMKKEALLLFSVPEAQRGVKVRGATVERCGGEVECRDQGTQTIEGLASTEGQVQKDKADLLSPSPSGVLQIAGIEVGCILDTGAEASLIPVEGFEKELESVTGPLKRLTRRIHIVGYSGAEVQVEGYVRAPLTYLGTTADVGFLVSSSESKEGSRRTKFPVLLGCNELKALANNTDKDSYFSIKVGDSQVTVEVEDGNATSRSAAVVTGMEEKILANTGKLVSCKLTTDDDVGSMPWLVGMEGRIPGLHVVEGCVFPTSAEFCILVVNESSGDITLPAAIHITTAMEIDVEKKIHVTEKDKCLEVTVYEIAVDNRPDLPEDDSDSDHHCEEADNATDTPLEEETEACSVVMEDGSVITLPIGVALPPLEPEEMRQVAHLPDKNREAFSKGEFDLGYCNTIPHFIKVTDDTLIRQPYRRIPPTQMSEVKQLLQDMMDQKVIQWSVSPYASPVVLVRKRSGAIRLCVNYRLLNAVTVKDSFSLKRLIFISKSL</sequence>
<accession>A0A9Q1CDM0</accession>
<dbReference type="Gene3D" id="3.10.10.10">
    <property type="entry name" value="HIV Type 1 Reverse Transcriptase, subunit A, domain 1"/>
    <property type="match status" value="1"/>
</dbReference>
<comment type="caution">
    <text evidence="2">The sequence shown here is derived from an EMBL/GenBank/DDBJ whole genome shotgun (WGS) entry which is preliminary data.</text>
</comment>
<name>A0A9Q1CDM0_HOLLE</name>
<dbReference type="InterPro" id="IPR043502">
    <property type="entry name" value="DNA/RNA_pol_sf"/>
</dbReference>
<dbReference type="PROSITE" id="PS00141">
    <property type="entry name" value="ASP_PROTEASE"/>
    <property type="match status" value="1"/>
</dbReference>
<proteinExistence type="predicted"/>
<dbReference type="GO" id="GO:0006508">
    <property type="term" value="P:proteolysis"/>
    <property type="evidence" value="ECO:0007669"/>
    <property type="project" value="InterPro"/>
</dbReference>
<dbReference type="PANTHER" id="PTHR37984:SF5">
    <property type="entry name" value="PROTEIN NYNRIN-LIKE"/>
    <property type="match status" value="1"/>
</dbReference>
<dbReference type="AlphaFoldDB" id="A0A9Q1CDM0"/>
<dbReference type="SUPFAM" id="SSF56672">
    <property type="entry name" value="DNA/RNA polymerases"/>
    <property type="match status" value="1"/>
</dbReference>
<dbReference type="Proteomes" id="UP001152320">
    <property type="component" value="Chromosome 4"/>
</dbReference>
<reference evidence="2" key="1">
    <citation type="submission" date="2021-10" db="EMBL/GenBank/DDBJ databases">
        <title>Tropical sea cucumber genome reveals ecological adaptation and Cuvierian tubules defense mechanism.</title>
        <authorList>
            <person name="Chen T."/>
        </authorList>
    </citation>
    <scope>NUCLEOTIDE SEQUENCE</scope>
    <source>
        <strain evidence="2">Nanhai2018</strain>
        <tissue evidence="2">Muscle</tissue>
    </source>
</reference>